<dbReference type="EMBL" id="UYYB01147013">
    <property type="protein sequence ID" value="VDM85906.1"/>
    <property type="molecule type" value="Genomic_DNA"/>
</dbReference>
<dbReference type="Proteomes" id="UP000270094">
    <property type="component" value="Unassembled WGS sequence"/>
</dbReference>
<evidence type="ECO:0000313" key="1">
    <source>
        <dbReference type="EMBL" id="VDM85906.1"/>
    </source>
</evidence>
<sequence length="44" mass="4890">MHPSMTLRSGKSVYSGYSTNRNAGMAIMMKIFIIKALNMGLNPR</sequence>
<accession>A0A3P7JRA8</accession>
<keyword evidence="2" id="KW-1185">Reference proteome</keyword>
<evidence type="ECO:0000313" key="2">
    <source>
        <dbReference type="Proteomes" id="UP000270094"/>
    </source>
</evidence>
<name>A0A3P7JRA8_STRVU</name>
<dbReference type="AlphaFoldDB" id="A0A3P7JRA8"/>
<reference evidence="1 2" key="1">
    <citation type="submission" date="2018-11" db="EMBL/GenBank/DDBJ databases">
        <authorList>
            <consortium name="Pathogen Informatics"/>
        </authorList>
    </citation>
    <scope>NUCLEOTIDE SEQUENCE [LARGE SCALE GENOMIC DNA]</scope>
</reference>
<organism evidence="1 2">
    <name type="scientific">Strongylus vulgaris</name>
    <name type="common">Blood worm</name>
    <dbReference type="NCBI Taxonomy" id="40348"/>
    <lineage>
        <taxon>Eukaryota</taxon>
        <taxon>Metazoa</taxon>
        <taxon>Ecdysozoa</taxon>
        <taxon>Nematoda</taxon>
        <taxon>Chromadorea</taxon>
        <taxon>Rhabditida</taxon>
        <taxon>Rhabditina</taxon>
        <taxon>Rhabditomorpha</taxon>
        <taxon>Strongyloidea</taxon>
        <taxon>Strongylidae</taxon>
        <taxon>Strongylus</taxon>
    </lineage>
</organism>
<proteinExistence type="predicted"/>
<gene>
    <name evidence="1" type="ORF">SVUK_LOCUS20904</name>
</gene>
<protein>
    <submittedName>
        <fullName evidence="1">Uncharacterized protein</fullName>
    </submittedName>
</protein>